<proteinExistence type="predicted"/>
<organism evidence="1 2">
    <name type="scientific">Polaromonas vacuolata</name>
    <dbReference type="NCBI Taxonomy" id="37448"/>
    <lineage>
        <taxon>Bacteria</taxon>
        <taxon>Pseudomonadati</taxon>
        <taxon>Pseudomonadota</taxon>
        <taxon>Betaproteobacteria</taxon>
        <taxon>Burkholderiales</taxon>
        <taxon>Comamonadaceae</taxon>
        <taxon>Polaromonas</taxon>
    </lineage>
</organism>
<sequence length="63" mass="7474">MHRICHRQIHAVLTESELARQYATVDALLEHPELKVFVSWVKTKPDDFFVATSKSARIRKRRR</sequence>
<dbReference type="KEGG" id="pvac:HC248_00062"/>
<dbReference type="EMBL" id="CP051461">
    <property type="protein sequence ID" value="QJC54800.1"/>
    <property type="molecule type" value="Genomic_DNA"/>
</dbReference>
<gene>
    <name evidence="1" type="ORF">HC248_00062</name>
</gene>
<dbReference type="AlphaFoldDB" id="A0A6H2H4N0"/>
<evidence type="ECO:0000313" key="2">
    <source>
        <dbReference type="Proteomes" id="UP000502041"/>
    </source>
</evidence>
<dbReference type="PANTHER" id="PTHR37827">
    <property type="entry name" value="TUDOR DOMAIN-CONTAINING PROTEIN"/>
    <property type="match status" value="1"/>
</dbReference>
<evidence type="ECO:0000313" key="1">
    <source>
        <dbReference type="EMBL" id="QJC54800.1"/>
    </source>
</evidence>
<protein>
    <submittedName>
        <fullName evidence="1">Uncharacterized protein</fullName>
    </submittedName>
</protein>
<accession>A0A6H2H4N0</accession>
<dbReference type="PANTHER" id="PTHR37827:SF1">
    <property type="entry name" value="HNH DOMAIN-CONTAINING PROTEIN"/>
    <property type="match status" value="1"/>
</dbReference>
<reference evidence="1 2" key="1">
    <citation type="submission" date="2020-04" db="EMBL/GenBank/DDBJ databases">
        <title>Complete genome of a Psychrophilic, Marine, Gas Vacuolate Bacterium Polaromonas vacuolata KCTC 22033T.</title>
        <authorList>
            <person name="Hwang K."/>
            <person name="Kim K.M."/>
        </authorList>
    </citation>
    <scope>NUCLEOTIDE SEQUENCE [LARGE SCALE GENOMIC DNA]</scope>
    <source>
        <strain evidence="1 2">KCTC 22033</strain>
    </source>
</reference>
<dbReference type="Proteomes" id="UP000502041">
    <property type="component" value="Chromosome"/>
</dbReference>
<name>A0A6H2H4N0_9BURK</name>
<keyword evidence="2" id="KW-1185">Reference proteome</keyword>